<evidence type="ECO:0000313" key="4">
    <source>
        <dbReference type="Proteomes" id="UP000255167"/>
    </source>
</evidence>
<accession>A0A060VLC3</accession>
<dbReference type="PIRSF" id="PIRSF021719">
    <property type="entry name" value="DUF1062"/>
    <property type="match status" value="1"/>
</dbReference>
<dbReference type="AlphaFoldDB" id="A0A060VLC3"/>
<evidence type="ECO:0000313" key="2">
    <source>
        <dbReference type="EMBL" id="STX08222.1"/>
    </source>
</evidence>
<dbReference type="EMBL" id="UGNC01000009">
    <property type="protein sequence ID" value="STX08222.1"/>
    <property type="molecule type" value="Genomic_DNA"/>
</dbReference>
<protein>
    <submittedName>
        <fullName evidence="1">Uncharacterized protein conserved in bacteria</fullName>
    </submittedName>
</protein>
<proteinExistence type="predicted"/>
<dbReference type="EMBL" id="UGKQ01000007">
    <property type="protein sequence ID" value="STS83264.1"/>
    <property type="molecule type" value="Genomic_DNA"/>
</dbReference>
<dbReference type="Pfam" id="PF06353">
    <property type="entry name" value="DUF1062"/>
    <property type="match status" value="1"/>
</dbReference>
<reference evidence="3 4" key="1">
    <citation type="submission" date="2018-06" db="EMBL/GenBank/DDBJ databases">
        <authorList>
            <consortium name="Pathogen Informatics"/>
            <person name="Doyle S."/>
        </authorList>
    </citation>
    <scope>NUCLEOTIDE SEQUENCE [LARGE SCALE GENOMIC DNA]</scope>
    <source>
        <strain evidence="1 3">NCTC9140</strain>
        <strain evidence="2 4">NCTC9617</strain>
    </source>
</reference>
<name>A0A060VLC3_KLEPN</name>
<dbReference type="InterPro" id="IPR009412">
    <property type="entry name" value="DUF1062"/>
</dbReference>
<dbReference type="Proteomes" id="UP000254938">
    <property type="component" value="Unassembled WGS sequence"/>
</dbReference>
<gene>
    <name evidence="1" type="ORF">NCTC9140_05023</name>
    <name evidence="2" type="ORF">NCTC9617_07255</name>
</gene>
<organism evidence="1 3">
    <name type="scientific">Klebsiella pneumoniae</name>
    <dbReference type="NCBI Taxonomy" id="573"/>
    <lineage>
        <taxon>Bacteria</taxon>
        <taxon>Pseudomonadati</taxon>
        <taxon>Pseudomonadota</taxon>
        <taxon>Gammaproteobacteria</taxon>
        <taxon>Enterobacterales</taxon>
        <taxon>Enterobacteriaceae</taxon>
        <taxon>Klebsiella/Raoultella group</taxon>
        <taxon>Klebsiella</taxon>
        <taxon>Klebsiella pneumoniae complex</taxon>
    </lineage>
</organism>
<sequence>MTVTWTVTPVGYQHIAKRCPACNVKRDFAPSGAIRVNSQKKLLDIWSIYKCTRCDYTWNIALFSRLHVSKINRELLQRLLQNDAAMVHYYAADLATLKRNRAEPSGQPDFRIHEQWSVTLMACQRITVRVRVSQPFRISLLSILKKQLKLSTAEIRWLVATGHIEGISLKQLKTKKLKAMEYDFQLAAETLYARRRITLSLCGR</sequence>
<dbReference type="Proteomes" id="UP000255167">
    <property type="component" value="Unassembled WGS sequence"/>
</dbReference>
<evidence type="ECO:0000313" key="3">
    <source>
        <dbReference type="Proteomes" id="UP000254938"/>
    </source>
</evidence>
<evidence type="ECO:0000313" key="1">
    <source>
        <dbReference type="EMBL" id="STS83264.1"/>
    </source>
</evidence>